<feature type="domain" description="F-box" evidence="2">
    <location>
        <begin position="44"/>
        <end position="88"/>
    </location>
</feature>
<dbReference type="PANTHER" id="PTHR16517">
    <property type="entry name" value="TUBBY-RELATED"/>
    <property type="match status" value="1"/>
</dbReference>
<feature type="transmembrane region" description="Helical" evidence="1">
    <location>
        <begin position="133"/>
        <end position="150"/>
    </location>
</feature>
<name>A0AAW2IN76_SESRA</name>
<dbReference type="Gene3D" id="1.20.1280.50">
    <property type="match status" value="1"/>
</dbReference>
<proteinExistence type="predicted"/>
<comment type="caution">
    <text evidence="3">The sequence shown here is derived from an EMBL/GenBank/DDBJ whole genome shotgun (WGS) entry which is preliminary data.</text>
</comment>
<protein>
    <submittedName>
        <fullName evidence="3">Tubby-like F-box protein 3</fullName>
    </submittedName>
</protein>
<sequence>MIKLGLKSRSRRVVQDTSVAVEKSKLCMGKHSRDVDEDSGYCCWDSLPSELLREVLLKVEESESKWPARKHVVACAGVCKSWREVMKEVVKTPEVSGKITFPISVKQVWSSNVFVRGIVFLLLEVASVVGLSFGGWLFGVVQFALLVCLLA</sequence>
<dbReference type="InterPro" id="IPR036047">
    <property type="entry name" value="F-box-like_dom_sf"/>
</dbReference>
<dbReference type="AlphaFoldDB" id="A0AAW2IN76"/>
<reference evidence="3" key="2">
    <citation type="journal article" date="2024" name="Plant">
        <title>Genomic evolution and insights into agronomic trait innovations of Sesamum species.</title>
        <authorList>
            <person name="Miao H."/>
            <person name="Wang L."/>
            <person name="Qu L."/>
            <person name="Liu H."/>
            <person name="Sun Y."/>
            <person name="Le M."/>
            <person name="Wang Q."/>
            <person name="Wei S."/>
            <person name="Zheng Y."/>
            <person name="Lin W."/>
            <person name="Duan Y."/>
            <person name="Cao H."/>
            <person name="Xiong S."/>
            <person name="Wang X."/>
            <person name="Wei L."/>
            <person name="Li C."/>
            <person name="Ma Q."/>
            <person name="Ju M."/>
            <person name="Zhao R."/>
            <person name="Li G."/>
            <person name="Mu C."/>
            <person name="Tian Q."/>
            <person name="Mei H."/>
            <person name="Zhang T."/>
            <person name="Gao T."/>
            <person name="Zhang H."/>
        </authorList>
    </citation>
    <scope>NUCLEOTIDE SEQUENCE</scope>
    <source>
        <strain evidence="3">G02</strain>
    </source>
</reference>
<keyword evidence="1" id="KW-0472">Membrane</keyword>
<gene>
    <name evidence="3" type="ORF">Sradi_7234200</name>
</gene>
<evidence type="ECO:0000259" key="2">
    <source>
        <dbReference type="Pfam" id="PF00646"/>
    </source>
</evidence>
<reference evidence="3" key="1">
    <citation type="submission" date="2020-06" db="EMBL/GenBank/DDBJ databases">
        <authorList>
            <person name="Li T."/>
            <person name="Hu X."/>
            <person name="Zhang T."/>
            <person name="Song X."/>
            <person name="Zhang H."/>
            <person name="Dai N."/>
            <person name="Sheng W."/>
            <person name="Hou X."/>
            <person name="Wei L."/>
        </authorList>
    </citation>
    <scope>NUCLEOTIDE SEQUENCE</scope>
    <source>
        <strain evidence="3">G02</strain>
        <tissue evidence="3">Leaf</tissue>
    </source>
</reference>
<evidence type="ECO:0000256" key="1">
    <source>
        <dbReference type="SAM" id="Phobius"/>
    </source>
</evidence>
<keyword evidence="1" id="KW-0812">Transmembrane</keyword>
<keyword evidence="1" id="KW-1133">Transmembrane helix</keyword>
<dbReference type="Pfam" id="PF00646">
    <property type="entry name" value="F-box"/>
    <property type="match status" value="1"/>
</dbReference>
<dbReference type="PANTHER" id="PTHR16517:SF158">
    <property type="entry name" value="TUBBY-LIKE F-BOX PROTEIN 9"/>
    <property type="match status" value="1"/>
</dbReference>
<dbReference type="SUPFAM" id="SSF81383">
    <property type="entry name" value="F-box domain"/>
    <property type="match status" value="1"/>
</dbReference>
<organism evidence="3">
    <name type="scientific">Sesamum radiatum</name>
    <name type="common">Black benniseed</name>
    <dbReference type="NCBI Taxonomy" id="300843"/>
    <lineage>
        <taxon>Eukaryota</taxon>
        <taxon>Viridiplantae</taxon>
        <taxon>Streptophyta</taxon>
        <taxon>Embryophyta</taxon>
        <taxon>Tracheophyta</taxon>
        <taxon>Spermatophyta</taxon>
        <taxon>Magnoliopsida</taxon>
        <taxon>eudicotyledons</taxon>
        <taxon>Gunneridae</taxon>
        <taxon>Pentapetalae</taxon>
        <taxon>asterids</taxon>
        <taxon>lamiids</taxon>
        <taxon>Lamiales</taxon>
        <taxon>Pedaliaceae</taxon>
        <taxon>Sesamum</taxon>
    </lineage>
</organism>
<accession>A0AAW2IN76</accession>
<dbReference type="EMBL" id="JACGWJ010001300">
    <property type="protein sequence ID" value="KAL0283297.1"/>
    <property type="molecule type" value="Genomic_DNA"/>
</dbReference>
<dbReference type="InterPro" id="IPR001810">
    <property type="entry name" value="F-box_dom"/>
</dbReference>
<evidence type="ECO:0000313" key="3">
    <source>
        <dbReference type="EMBL" id="KAL0283297.1"/>
    </source>
</evidence>